<dbReference type="AlphaFoldDB" id="A0A923I2Y0"/>
<evidence type="ECO:0000313" key="1">
    <source>
        <dbReference type="EMBL" id="MBC3936122.1"/>
    </source>
</evidence>
<accession>A0A923I2Y0</accession>
<dbReference type="EMBL" id="JACOGG010000012">
    <property type="protein sequence ID" value="MBC3936122.1"/>
    <property type="molecule type" value="Genomic_DNA"/>
</dbReference>
<dbReference type="RefSeq" id="WP_186881685.1">
    <property type="nucleotide sequence ID" value="NZ_JACOGG010000012.1"/>
</dbReference>
<proteinExistence type="predicted"/>
<dbReference type="Proteomes" id="UP000612361">
    <property type="component" value="Unassembled WGS sequence"/>
</dbReference>
<sequence length="108" mass="12278">MPAPASTTFDLHLPASAAPMQRKHSKKRALYLTQIVVAQCYQQRLRALLIQLCGLQLNYLRTQAADHGCATRFLISSEVNPKLFFPLLMRELPSAEFGKISQIFVERY</sequence>
<keyword evidence="2" id="KW-1185">Reference proteome</keyword>
<organism evidence="1 2">
    <name type="scientific">Undibacterium rugosum</name>
    <dbReference type="NCBI Taxonomy" id="2762291"/>
    <lineage>
        <taxon>Bacteria</taxon>
        <taxon>Pseudomonadati</taxon>
        <taxon>Pseudomonadota</taxon>
        <taxon>Betaproteobacteria</taxon>
        <taxon>Burkholderiales</taxon>
        <taxon>Oxalobacteraceae</taxon>
        <taxon>Undibacterium</taxon>
    </lineage>
</organism>
<evidence type="ECO:0000313" key="2">
    <source>
        <dbReference type="Proteomes" id="UP000612361"/>
    </source>
</evidence>
<comment type="caution">
    <text evidence="1">The sequence shown here is derived from an EMBL/GenBank/DDBJ whole genome shotgun (WGS) entry which is preliminary data.</text>
</comment>
<protein>
    <submittedName>
        <fullName evidence="1">Uncharacterized protein</fullName>
    </submittedName>
</protein>
<gene>
    <name evidence="1" type="ORF">H8K47_12175</name>
</gene>
<reference evidence="1" key="1">
    <citation type="submission" date="2020-08" db="EMBL/GenBank/DDBJ databases">
        <title>Novel species isolated from subtropical streams in China.</title>
        <authorList>
            <person name="Lu H."/>
        </authorList>
    </citation>
    <scope>NUCLEOTIDE SEQUENCE</scope>
    <source>
        <strain evidence="1">CY7W</strain>
    </source>
</reference>
<name>A0A923I2Y0_9BURK</name>